<accession>A0A165Z1S3</accession>
<evidence type="ECO:0000313" key="2">
    <source>
        <dbReference type="Proteomes" id="UP000076798"/>
    </source>
</evidence>
<evidence type="ECO:0000313" key="1">
    <source>
        <dbReference type="EMBL" id="KZT33841.1"/>
    </source>
</evidence>
<sequence>MHLASLNIPQLFISLWTGKGIDAKGSDSKDDWREKWCTLTDTSEKDPRTKKITFKNYWTDHGKEVAATRQWIPGSFDRTPRDIAKKLNSGYKAWEFTLYFYGLGPCLLFERIKLPYWRNYCRFVHAMRLMLQHEVSMEECRDADRNFIIAAGDFEDLYIERRTDRLHFGRPCLHAPLHIPGETARVGPQLNNSQWTMERTIGNLGQEIRQHQSVFANLAQRALYRCQVNTLFALLPDFAPPPPKIPRGAKDLGGGYVLLCAHDLTKRVPEVPECEAIKSWYRNKGATWRDDLWIKVSKWARLRLPIGQVARCSWKENKKRPDQVRAARNVKVLYIH</sequence>
<dbReference type="EMBL" id="KV428215">
    <property type="protein sequence ID" value="KZT33841.1"/>
    <property type="molecule type" value="Genomic_DNA"/>
</dbReference>
<dbReference type="OrthoDB" id="2669721at2759"/>
<dbReference type="Proteomes" id="UP000076798">
    <property type="component" value="Unassembled WGS sequence"/>
</dbReference>
<protein>
    <submittedName>
        <fullName evidence="1">Uncharacterized protein</fullName>
    </submittedName>
</protein>
<keyword evidence="2" id="KW-1185">Reference proteome</keyword>
<reference evidence="1 2" key="1">
    <citation type="journal article" date="2016" name="Mol. Biol. Evol.">
        <title>Comparative Genomics of Early-Diverging Mushroom-Forming Fungi Provides Insights into the Origins of Lignocellulose Decay Capabilities.</title>
        <authorList>
            <person name="Nagy L.G."/>
            <person name="Riley R."/>
            <person name="Tritt A."/>
            <person name="Adam C."/>
            <person name="Daum C."/>
            <person name="Floudas D."/>
            <person name="Sun H."/>
            <person name="Yadav J.S."/>
            <person name="Pangilinan J."/>
            <person name="Larsson K.H."/>
            <person name="Matsuura K."/>
            <person name="Barry K."/>
            <person name="Labutti K."/>
            <person name="Kuo R."/>
            <person name="Ohm R.A."/>
            <person name="Bhattacharya S.S."/>
            <person name="Shirouzu T."/>
            <person name="Yoshinaga Y."/>
            <person name="Martin F.M."/>
            <person name="Grigoriev I.V."/>
            <person name="Hibbett D.S."/>
        </authorList>
    </citation>
    <scope>NUCLEOTIDE SEQUENCE [LARGE SCALE GENOMIC DNA]</scope>
    <source>
        <strain evidence="1 2">HHB10207 ss-3</strain>
    </source>
</reference>
<organism evidence="1 2">
    <name type="scientific">Sistotremastrum suecicum HHB10207 ss-3</name>
    <dbReference type="NCBI Taxonomy" id="1314776"/>
    <lineage>
        <taxon>Eukaryota</taxon>
        <taxon>Fungi</taxon>
        <taxon>Dikarya</taxon>
        <taxon>Basidiomycota</taxon>
        <taxon>Agaricomycotina</taxon>
        <taxon>Agaricomycetes</taxon>
        <taxon>Sistotremastrales</taxon>
        <taxon>Sistotremastraceae</taxon>
        <taxon>Sistotremastrum</taxon>
    </lineage>
</organism>
<gene>
    <name evidence="1" type="ORF">SISSUDRAFT_1087959</name>
</gene>
<proteinExistence type="predicted"/>
<dbReference type="STRING" id="1314776.A0A165Z1S3"/>
<name>A0A165Z1S3_9AGAM</name>
<dbReference type="AlphaFoldDB" id="A0A165Z1S3"/>